<proteinExistence type="predicted"/>
<protein>
    <submittedName>
        <fullName evidence="1">DUF4238 domain-containing protein</fullName>
    </submittedName>
</protein>
<accession>A0AAE3AC86</accession>
<name>A0AAE3AC86_9FIRM</name>
<dbReference type="Pfam" id="PF14022">
    <property type="entry name" value="DUF4238"/>
    <property type="match status" value="1"/>
</dbReference>
<gene>
    <name evidence="1" type="ORF">LKD36_13435</name>
</gene>
<reference evidence="1 2" key="1">
    <citation type="submission" date="2021-10" db="EMBL/GenBank/DDBJ databases">
        <title>Anaerobic single-cell dispensing facilitates the cultivation of human gut bacteria.</title>
        <authorList>
            <person name="Afrizal A."/>
        </authorList>
    </citation>
    <scope>NUCLEOTIDE SEQUENCE [LARGE SCALE GENOMIC DNA]</scope>
    <source>
        <strain evidence="1 2">CLA-AA-H276</strain>
    </source>
</reference>
<dbReference type="InterPro" id="IPR025332">
    <property type="entry name" value="DUF4238"/>
</dbReference>
<dbReference type="EMBL" id="JAJEPS010000015">
    <property type="protein sequence ID" value="MCC2127170.1"/>
    <property type="molecule type" value="Genomic_DNA"/>
</dbReference>
<organism evidence="1 2">
    <name type="scientific">Hominiventricola filiformis</name>
    <dbReference type="NCBI Taxonomy" id="2885352"/>
    <lineage>
        <taxon>Bacteria</taxon>
        <taxon>Bacillati</taxon>
        <taxon>Bacillota</taxon>
        <taxon>Clostridia</taxon>
        <taxon>Lachnospirales</taxon>
        <taxon>Lachnospiraceae</taxon>
        <taxon>Hominiventricola</taxon>
    </lineage>
</organism>
<keyword evidence="2" id="KW-1185">Reference proteome</keyword>
<dbReference type="AlphaFoldDB" id="A0AAE3AC86"/>
<sequence length="311" mass="37006">MFQNNSITKKQHYIPQVYLRGFSPDYLRKKEKATATEKYTIYCYALESEEQSKKAVPIKSICYKNYLYEMFDEQGQIIIPNYFEHCFAELEKMFGKYRKKLEAKVFIKDNFYIKCFLTEDEKIFWTTYIVLQILRSPQIIRCAEEQCKNTWKNEVSDIQARNISRQFTMPFLKEITENDIEAYLIEFLWKPMKNMSFGVGVDSEGKIVTSDKTVFICSETEKIPCEEYDKVIFPISSQICLFMFGEKNKQKCNKNFLFPIHEEDREEIVKSMSVSAYENLYSNHLLSKEEIGYIKEVEKDRPVEVKTHVIF</sequence>
<dbReference type="RefSeq" id="WP_308459881.1">
    <property type="nucleotide sequence ID" value="NZ_JAJEPS010000015.1"/>
</dbReference>
<evidence type="ECO:0000313" key="2">
    <source>
        <dbReference type="Proteomes" id="UP001198220"/>
    </source>
</evidence>
<evidence type="ECO:0000313" key="1">
    <source>
        <dbReference type="EMBL" id="MCC2127170.1"/>
    </source>
</evidence>
<dbReference type="Proteomes" id="UP001198220">
    <property type="component" value="Unassembled WGS sequence"/>
</dbReference>
<comment type="caution">
    <text evidence="1">The sequence shown here is derived from an EMBL/GenBank/DDBJ whole genome shotgun (WGS) entry which is preliminary data.</text>
</comment>